<dbReference type="Gene3D" id="3.10.450.50">
    <property type="match status" value="1"/>
</dbReference>
<keyword evidence="3" id="KW-1185">Reference proteome</keyword>
<protein>
    <submittedName>
        <fullName evidence="2">Nuclear transport factor 2 family protein</fullName>
    </submittedName>
</protein>
<dbReference type="Pfam" id="PF12680">
    <property type="entry name" value="SnoaL_2"/>
    <property type="match status" value="1"/>
</dbReference>
<dbReference type="Proteomes" id="UP001183414">
    <property type="component" value="Unassembled WGS sequence"/>
</dbReference>
<dbReference type="RefSeq" id="WP_311672768.1">
    <property type="nucleotide sequence ID" value="NZ_JAVREQ010000006.1"/>
</dbReference>
<name>A0ABU2NRS5_9ACTN</name>
<evidence type="ECO:0000259" key="1">
    <source>
        <dbReference type="Pfam" id="PF12680"/>
    </source>
</evidence>
<evidence type="ECO:0000313" key="3">
    <source>
        <dbReference type="Proteomes" id="UP001183414"/>
    </source>
</evidence>
<dbReference type="InterPro" id="IPR037401">
    <property type="entry name" value="SnoaL-like"/>
</dbReference>
<feature type="domain" description="SnoaL-like" evidence="1">
    <location>
        <begin position="7"/>
        <end position="107"/>
    </location>
</feature>
<dbReference type="EMBL" id="JAVREQ010000006">
    <property type="protein sequence ID" value="MDT0378938.1"/>
    <property type="molecule type" value="Genomic_DNA"/>
</dbReference>
<gene>
    <name evidence="2" type="ORF">RM572_09155</name>
</gene>
<organism evidence="2 3">
    <name type="scientific">Streptomyces hazeniae</name>
    <dbReference type="NCBI Taxonomy" id="3075538"/>
    <lineage>
        <taxon>Bacteria</taxon>
        <taxon>Bacillati</taxon>
        <taxon>Actinomycetota</taxon>
        <taxon>Actinomycetes</taxon>
        <taxon>Kitasatosporales</taxon>
        <taxon>Streptomycetaceae</taxon>
        <taxon>Streptomyces</taxon>
    </lineage>
</organism>
<dbReference type="InterPro" id="IPR032710">
    <property type="entry name" value="NTF2-like_dom_sf"/>
</dbReference>
<accession>A0ABU2NRS5</accession>
<comment type="caution">
    <text evidence="2">The sequence shown here is derived from an EMBL/GenBank/DDBJ whole genome shotgun (WGS) entry which is preliminary data.</text>
</comment>
<reference evidence="3" key="1">
    <citation type="submission" date="2023-07" db="EMBL/GenBank/DDBJ databases">
        <title>30 novel species of actinomycetes from the DSMZ collection.</title>
        <authorList>
            <person name="Nouioui I."/>
        </authorList>
    </citation>
    <scope>NUCLEOTIDE SEQUENCE [LARGE SCALE GENOMIC DNA]</scope>
    <source>
        <strain evidence="3">DSM 42041</strain>
    </source>
</reference>
<proteinExistence type="predicted"/>
<dbReference type="SUPFAM" id="SSF54427">
    <property type="entry name" value="NTF2-like"/>
    <property type="match status" value="1"/>
</dbReference>
<evidence type="ECO:0000313" key="2">
    <source>
        <dbReference type="EMBL" id="MDT0378938.1"/>
    </source>
</evidence>
<sequence length="120" mass="12987">MNANGVVEAYLSTWNSEGEHRAKLIDEHWAPEVAYTDPLAEVSGHAALAELIEGVHQQFPGCVFTRVGDVDAHHSQLRFRWGLGPEGVEPSVVGFDVLVLDGDGRILDVRGFLDKVPAGA</sequence>